<dbReference type="RefSeq" id="WP_076625498.1">
    <property type="nucleotide sequence ID" value="NZ_CP014797.1"/>
</dbReference>
<name>A0A1U7DCF7_9RHOB</name>
<evidence type="ECO:0000313" key="2">
    <source>
        <dbReference type="EMBL" id="APX25756.1"/>
    </source>
</evidence>
<organism evidence="2 3">
    <name type="scientific">Salipiger profundus</name>
    <dbReference type="NCBI Taxonomy" id="1229727"/>
    <lineage>
        <taxon>Bacteria</taxon>
        <taxon>Pseudomonadati</taxon>
        <taxon>Pseudomonadota</taxon>
        <taxon>Alphaproteobacteria</taxon>
        <taxon>Rhodobacterales</taxon>
        <taxon>Roseobacteraceae</taxon>
        <taxon>Salipiger</taxon>
    </lineage>
</organism>
<sequence length="99" mass="10569">MADRLFHPIAAGAPRPLRFEFDGAEITARPHDTVLAAVLAAQASCGASEFDGGARAGFCLMGSCQECTMWDEAGHRLRGCMTEAKDGLRLRSRPFDGAV</sequence>
<dbReference type="KEGG" id="tpro:Ga0080559_TMP273"/>
<dbReference type="Gene3D" id="3.10.20.440">
    <property type="entry name" value="2Fe-2S iron-sulphur cluster binding domain, sarcosine oxidase, alpha subunit, N-terminal domain"/>
    <property type="match status" value="1"/>
</dbReference>
<keyword evidence="3" id="KW-1185">Reference proteome</keyword>
<dbReference type="GO" id="GO:0051536">
    <property type="term" value="F:iron-sulfur cluster binding"/>
    <property type="evidence" value="ECO:0007669"/>
    <property type="project" value="InterPro"/>
</dbReference>
<dbReference type="InterPro" id="IPR042204">
    <property type="entry name" value="2Fe-2S-bd_N"/>
</dbReference>
<geneLocation type="plasmid" evidence="3">
    <name>ptpro1</name>
</geneLocation>
<dbReference type="SUPFAM" id="SSF54292">
    <property type="entry name" value="2Fe-2S ferredoxin-like"/>
    <property type="match status" value="1"/>
</dbReference>
<dbReference type="Pfam" id="PF13510">
    <property type="entry name" value="Fer2_4"/>
    <property type="match status" value="1"/>
</dbReference>
<dbReference type="InterPro" id="IPR036010">
    <property type="entry name" value="2Fe-2S_ferredoxin-like_sf"/>
</dbReference>
<dbReference type="EMBL" id="CP014797">
    <property type="protein sequence ID" value="APX25756.1"/>
    <property type="molecule type" value="Genomic_DNA"/>
</dbReference>
<evidence type="ECO:0000313" key="3">
    <source>
        <dbReference type="Proteomes" id="UP000186559"/>
    </source>
</evidence>
<keyword evidence="1" id="KW-0560">Oxidoreductase</keyword>
<dbReference type="Proteomes" id="UP000186559">
    <property type="component" value="Plasmid pTPRO1"/>
</dbReference>
<proteinExistence type="predicted"/>
<evidence type="ECO:0000256" key="1">
    <source>
        <dbReference type="ARBA" id="ARBA00023002"/>
    </source>
</evidence>
<accession>A0A1U7DCF7</accession>
<protein>
    <submittedName>
        <fullName evidence="2">2Fe-2S iron-sulfur cluster binding domain-containing protein</fullName>
    </submittedName>
</protein>
<keyword evidence="2" id="KW-0614">Plasmid</keyword>
<dbReference type="OrthoDB" id="573392at2"/>
<reference evidence="2 3" key="1">
    <citation type="submission" date="2016-03" db="EMBL/GenBank/DDBJ databases">
        <title>Deep-sea bacteria in the southern Pacific.</title>
        <authorList>
            <person name="Tang K."/>
        </authorList>
    </citation>
    <scope>NUCLEOTIDE SEQUENCE [LARGE SCALE GENOMIC DNA]</scope>
    <source>
        <strain evidence="2 3">JLT2016</strain>
        <plasmid evidence="3">Plasmid ptpro1</plasmid>
    </source>
</reference>
<gene>
    <name evidence="2" type="ORF">Ga0080559_TMP273</name>
</gene>
<dbReference type="AlphaFoldDB" id="A0A1U7DCF7"/>
<dbReference type="GO" id="GO:0016491">
    <property type="term" value="F:oxidoreductase activity"/>
    <property type="evidence" value="ECO:0007669"/>
    <property type="project" value="UniProtKB-KW"/>
</dbReference>